<keyword evidence="3 5" id="KW-1133">Transmembrane helix</keyword>
<proteinExistence type="predicted"/>
<name>A0A156SNF0_9ENTR</name>
<dbReference type="Proteomes" id="UP000250603">
    <property type="component" value="Unassembled WGS sequence"/>
</dbReference>
<feature type="transmembrane region" description="Helical" evidence="5">
    <location>
        <begin position="33"/>
        <end position="49"/>
    </location>
</feature>
<feature type="transmembrane region" description="Helical" evidence="5">
    <location>
        <begin position="119"/>
        <end position="140"/>
    </location>
</feature>
<sequence length="404" mass="45873">MEKVKLRLYQLTLILSLISLALALLSSGKQREFFYIAVYASIIGLACEYKKITLRPFSIALPILLIGLLNLIWYMAYEYHNEGLNAYSDYLGASKKLILASILVFYLDRFKSYIDKTAFLKYFLYASGAGFVLATGYGLWQASQGMERVEMAINRPTVSAYVYSVLSLAFVYSLYLQKNRKLYVAAGLTILISYFVILLTATRAAMGLYLLLAIVLTLYHFRRIHLKSTLIFLCIVAGIVVVSYKPLILPKIQQTQSEIERYQKGYDATSLGARFSMWIIGAQNGLAHPMGQSVEDREVWSQQYVKNGHPHLAAALEFTRIHLHNEFIEKYSLQGIPGLVILFFFYISMIVYALKNKNGLLLTTMLLLLLYGLTDVILLSSEALIFFVTVFALSTLFSQTRQRQ</sequence>
<dbReference type="GO" id="GO:0016020">
    <property type="term" value="C:membrane"/>
    <property type="evidence" value="ECO:0007669"/>
    <property type="project" value="UniProtKB-SubCell"/>
</dbReference>
<dbReference type="AlphaFoldDB" id="A0A156SNF0"/>
<evidence type="ECO:0000313" key="7">
    <source>
        <dbReference type="EMBL" id="PJD68287.1"/>
    </source>
</evidence>
<reference evidence="7 9" key="1">
    <citation type="journal article" date="2017" name="J. Antimicrob. Chemother.">
        <title>Characterization of the population structure, drug resistance mechanisms and plasmids of the community-associated Enterobacter cloacae complex in China.</title>
        <authorList>
            <person name="Zhou K."/>
            <person name="Yu W."/>
            <person name="Cao X."/>
            <person name="Shen P."/>
            <person name="Lu H."/>
            <person name="Luo Q."/>
            <person name="Rossen J.W.A."/>
            <person name="Xiao Y."/>
        </authorList>
    </citation>
    <scope>NUCLEOTIDE SEQUENCE [LARGE SCALE GENOMIC DNA]</scope>
    <source>
        <strain evidence="7">ECC1097</strain>
    </source>
</reference>
<comment type="subcellular location">
    <subcellularLocation>
        <location evidence="1">Membrane</location>
        <topology evidence="1">Multi-pass membrane protein</topology>
    </subcellularLocation>
</comment>
<evidence type="ECO:0000256" key="2">
    <source>
        <dbReference type="ARBA" id="ARBA00022692"/>
    </source>
</evidence>
<feature type="transmembrane region" description="Helical" evidence="5">
    <location>
        <begin position="87"/>
        <end position="107"/>
    </location>
</feature>
<keyword evidence="10" id="KW-1185">Reference proteome</keyword>
<feature type="transmembrane region" description="Helical" evidence="5">
    <location>
        <begin position="360"/>
        <end position="393"/>
    </location>
</feature>
<evidence type="ECO:0000313" key="8">
    <source>
        <dbReference type="EMBL" id="RAY28582.1"/>
    </source>
</evidence>
<keyword evidence="2 5" id="KW-0812">Transmembrane</keyword>
<feature type="transmembrane region" description="Helical" evidence="5">
    <location>
        <begin position="188"/>
        <end position="218"/>
    </location>
</feature>
<evidence type="ECO:0000259" key="6">
    <source>
        <dbReference type="Pfam" id="PF04932"/>
    </source>
</evidence>
<feature type="transmembrane region" description="Helical" evidence="5">
    <location>
        <begin position="336"/>
        <end position="354"/>
    </location>
</feature>
<accession>A0A156SNF0</accession>
<feature type="transmembrane region" description="Helical" evidence="5">
    <location>
        <begin position="160"/>
        <end position="176"/>
    </location>
</feature>
<dbReference type="Proteomes" id="UP000230495">
    <property type="component" value="Unassembled WGS sequence"/>
</dbReference>
<gene>
    <name evidence="7" type="ORF">B9Q37_23615</name>
    <name evidence="8" type="ORF">DP181_05795</name>
</gene>
<keyword evidence="7" id="KW-0436">Ligase</keyword>
<dbReference type="KEGG" id="eno:ECENHK_00750"/>
<dbReference type="KEGG" id="ekb:BFV64_00495"/>
<dbReference type="EMBL" id="QMCK01000017">
    <property type="protein sequence ID" value="RAY28582.1"/>
    <property type="molecule type" value="Genomic_DNA"/>
</dbReference>
<reference evidence="8 10" key="2">
    <citation type="submission" date="2018-06" db="EMBL/GenBank/DDBJ databases">
        <title>ACT-28, a chromosomally-encoded AmpC with carbapenemase activity from Enterobacter kobei.</title>
        <authorList>
            <person name="Jousset A.B."/>
            <person name="Oueslati S."/>
            <person name="Bernabeu S."/>
            <person name="Takissian J."/>
            <person name="Creton E."/>
            <person name="Vogel A."/>
            <person name="Cotellon G."/>
            <person name="Bonnin R.A."/>
            <person name="Dortet L."/>
            <person name="Naas T."/>
        </authorList>
    </citation>
    <scope>NUCLEOTIDE SEQUENCE [LARGE SCALE GENOMIC DNA]</scope>
    <source>
        <strain evidence="8 10">149H6</strain>
    </source>
</reference>
<dbReference type="PANTHER" id="PTHR37422">
    <property type="entry name" value="TEICHURONIC ACID BIOSYNTHESIS PROTEIN TUAE"/>
    <property type="match status" value="1"/>
</dbReference>
<evidence type="ECO:0000313" key="10">
    <source>
        <dbReference type="Proteomes" id="UP000250603"/>
    </source>
</evidence>
<evidence type="ECO:0000256" key="4">
    <source>
        <dbReference type="ARBA" id="ARBA00023136"/>
    </source>
</evidence>
<dbReference type="GO" id="GO:0016874">
    <property type="term" value="F:ligase activity"/>
    <property type="evidence" value="ECO:0007669"/>
    <property type="project" value="UniProtKB-KW"/>
</dbReference>
<dbReference type="OrthoDB" id="6502028at2"/>
<dbReference type="InterPro" id="IPR007016">
    <property type="entry name" value="O-antigen_ligase-rel_domated"/>
</dbReference>
<comment type="caution">
    <text evidence="7">The sequence shown here is derived from an EMBL/GenBank/DDBJ whole genome shotgun (WGS) entry which is preliminary data.</text>
</comment>
<organism evidence="7">
    <name type="scientific">Enterobacter kobei</name>
    <dbReference type="NCBI Taxonomy" id="208224"/>
    <lineage>
        <taxon>Bacteria</taxon>
        <taxon>Pseudomonadati</taxon>
        <taxon>Pseudomonadota</taxon>
        <taxon>Gammaproteobacteria</taxon>
        <taxon>Enterobacterales</taxon>
        <taxon>Enterobacteriaceae</taxon>
        <taxon>Enterobacter</taxon>
        <taxon>Enterobacter cloacae complex</taxon>
    </lineage>
</organism>
<evidence type="ECO:0000256" key="1">
    <source>
        <dbReference type="ARBA" id="ARBA00004141"/>
    </source>
</evidence>
<keyword evidence="4 5" id="KW-0472">Membrane</keyword>
<feature type="transmembrane region" description="Helical" evidence="5">
    <location>
        <begin position="224"/>
        <end position="244"/>
    </location>
</feature>
<dbReference type="InterPro" id="IPR051533">
    <property type="entry name" value="WaaL-like"/>
</dbReference>
<protein>
    <submittedName>
        <fullName evidence="7 8">Ligase</fullName>
    </submittedName>
</protein>
<dbReference type="EMBL" id="NEEU01000027">
    <property type="protein sequence ID" value="PJD68287.1"/>
    <property type="molecule type" value="Genomic_DNA"/>
</dbReference>
<evidence type="ECO:0000256" key="5">
    <source>
        <dbReference type="SAM" id="Phobius"/>
    </source>
</evidence>
<evidence type="ECO:0000256" key="3">
    <source>
        <dbReference type="ARBA" id="ARBA00022989"/>
    </source>
</evidence>
<feature type="transmembrane region" description="Helical" evidence="5">
    <location>
        <begin position="56"/>
        <end position="75"/>
    </location>
</feature>
<dbReference type="Pfam" id="PF04932">
    <property type="entry name" value="Wzy_C"/>
    <property type="match status" value="1"/>
</dbReference>
<dbReference type="RefSeq" id="WP_014881994.1">
    <property type="nucleotide sequence ID" value="NC_018405.1"/>
</dbReference>
<evidence type="ECO:0000313" key="9">
    <source>
        <dbReference type="Proteomes" id="UP000230495"/>
    </source>
</evidence>
<dbReference type="PANTHER" id="PTHR37422:SF17">
    <property type="entry name" value="O-ANTIGEN LIGASE"/>
    <property type="match status" value="1"/>
</dbReference>
<feature type="domain" description="O-antigen ligase-related" evidence="6">
    <location>
        <begin position="189"/>
        <end position="343"/>
    </location>
</feature>